<comment type="caution">
    <text evidence="2">The sequence shown here is derived from an EMBL/GenBank/DDBJ whole genome shotgun (WGS) entry which is preliminary data.</text>
</comment>
<protein>
    <submittedName>
        <fullName evidence="2">Thiol-disulfide oxidoreductase</fullName>
    </submittedName>
</protein>
<dbReference type="Pfam" id="PF00578">
    <property type="entry name" value="AhpC-TSA"/>
    <property type="match status" value="1"/>
</dbReference>
<reference evidence="2 3" key="1">
    <citation type="journal article" date="2012" name="J. Bacteriol.">
        <title>Draft Genome Sequence of Cecembia lonarensis Strain LW9T, Isolated from Lonar Lake, a Haloalkaline Lake in India.</title>
        <authorList>
            <person name="Shivaji S."/>
            <person name="Ara S."/>
            <person name="Singh A."/>
            <person name="Pinnaka A.K."/>
        </authorList>
    </citation>
    <scope>NUCLEOTIDE SEQUENCE [LARGE SCALE GENOMIC DNA]</scope>
    <source>
        <strain evidence="2 3">LW9</strain>
    </source>
</reference>
<dbReference type="OrthoDB" id="6399635at2"/>
<dbReference type="InterPro" id="IPR013766">
    <property type="entry name" value="Thioredoxin_domain"/>
</dbReference>
<evidence type="ECO:0000313" key="3">
    <source>
        <dbReference type="Proteomes" id="UP000004478"/>
    </source>
</evidence>
<organism evidence="2 3">
    <name type="scientific">Cecembia lonarensis (strain CCUG 58316 / KCTC 22772 / LW9)</name>
    <dbReference type="NCBI Taxonomy" id="1225176"/>
    <lineage>
        <taxon>Bacteria</taxon>
        <taxon>Pseudomonadati</taxon>
        <taxon>Bacteroidota</taxon>
        <taxon>Cytophagia</taxon>
        <taxon>Cytophagales</taxon>
        <taxon>Cyclobacteriaceae</taxon>
        <taxon>Cecembia</taxon>
    </lineage>
</organism>
<dbReference type="RefSeq" id="WP_009185955.1">
    <property type="nucleotide sequence ID" value="NZ_AMGM01000052.1"/>
</dbReference>
<name>K1L121_CECL9</name>
<sequence>MQMIFNFKLHLYSFMLTSAILWLNIDQKPASKTEFAIIDFQEFEKMTMASSEKLRVYNFWATWCAPCVKEMPYFQQIQEEDQDIALIFISMDDGRKPERVTTFMERRKITSPVYLLNDVDYNKWIDKVSTDWSGAIPATLFIKADGSRFFHEGEVSYEELKAMIQKLKQ</sequence>
<dbReference type="InterPro" id="IPR050553">
    <property type="entry name" value="Thioredoxin_ResA/DsbE_sf"/>
</dbReference>
<dbReference type="PANTHER" id="PTHR42852">
    <property type="entry name" value="THIOL:DISULFIDE INTERCHANGE PROTEIN DSBE"/>
    <property type="match status" value="1"/>
</dbReference>
<accession>K1L121</accession>
<dbReference type="GO" id="GO:0016491">
    <property type="term" value="F:oxidoreductase activity"/>
    <property type="evidence" value="ECO:0007669"/>
    <property type="project" value="InterPro"/>
</dbReference>
<keyword evidence="3" id="KW-1185">Reference proteome</keyword>
<dbReference type="Proteomes" id="UP000004478">
    <property type="component" value="Unassembled WGS sequence"/>
</dbReference>
<dbReference type="InterPro" id="IPR036249">
    <property type="entry name" value="Thioredoxin-like_sf"/>
</dbReference>
<dbReference type="AlphaFoldDB" id="K1L121"/>
<dbReference type="CDD" id="cd02966">
    <property type="entry name" value="TlpA_like_family"/>
    <property type="match status" value="1"/>
</dbReference>
<dbReference type="PROSITE" id="PS51352">
    <property type="entry name" value="THIOREDOXIN_2"/>
    <property type="match status" value="1"/>
</dbReference>
<dbReference type="SUPFAM" id="SSF52833">
    <property type="entry name" value="Thioredoxin-like"/>
    <property type="match status" value="1"/>
</dbReference>
<dbReference type="GO" id="GO:0016209">
    <property type="term" value="F:antioxidant activity"/>
    <property type="evidence" value="ECO:0007669"/>
    <property type="project" value="InterPro"/>
</dbReference>
<proteinExistence type="predicted"/>
<feature type="domain" description="Thioredoxin" evidence="1">
    <location>
        <begin position="22"/>
        <end position="169"/>
    </location>
</feature>
<evidence type="ECO:0000313" key="2">
    <source>
        <dbReference type="EMBL" id="EKB48471.1"/>
    </source>
</evidence>
<dbReference type="InterPro" id="IPR000866">
    <property type="entry name" value="AhpC/TSA"/>
</dbReference>
<evidence type="ECO:0000259" key="1">
    <source>
        <dbReference type="PROSITE" id="PS51352"/>
    </source>
</evidence>
<gene>
    <name evidence="2" type="ORF">B879_02935</name>
</gene>
<dbReference type="Gene3D" id="3.40.30.10">
    <property type="entry name" value="Glutaredoxin"/>
    <property type="match status" value="1"/>
</dbReference>
<dbReference type="EMBL" id="AMGM01000052">
    <property type="protein sequence ID" value="EKB48471.1"/>
    <property type="molecule type" value="Genomic_DNA"/>
</dbReference>
<dbReference type="PANTHER" id="PTHR42852:SF13">
    <property type="entry name" value="PROTEIN DIPZ"/>
    <property type="match status" value="1"/>
</dbReference>